<name>A0A6A6W3R4_9PEZI</name>
<feature type="region of interest" description="Disordered" evidence="1">
    <location>
        <begin position="115"/>
        <end position="183"/>
    </location>
</feature>
<evidence type="ECO:0000256" key="1">
    <source>
        <dbReference type="SAM" id="MobiDB-lite"/>
    </source>
</evidence>
<feature type="compositionally biased region" description="Basic and acidic residues" evidence="1">
    <location>
        <begin position="273"/>
        <end position="299"/>
    </location>
</feature>
<feature type="region of interest" description="Disordered" evidence="1">
    <location>
        <begin position="54"/>
        <end position="95"/>
    </location>
</feature>
<feature type="region of interest" description="Disordered" evidence="1">
    <location>
        <begin position="203"/>
        <end position="359"/>
    </location>
</feature>
<evidence type="ECO:0000313" key="3">
    <source>
        <dbReference type="Proteomes" id="UP000799437"/>
    </source>
</evidence>
<feature type="compositionally biased region" description="Low complexity" evidence="1">
    <location>
        <begin position="147"/>
        <end position="161"/>
    </location>
</feature>
<dbReference type="RefSeq" id="XP_033599115.1">
    <property type="nucleotide sequence ID" value="XM_033745621.1"/>
</dbReference>
<evidence type="ECO:0000313" key="2">
    <source>
        <dbReference type="EMBL" id="KAF2756664.1"/>
    </source>
</evidence>
<feature type="compositionally biased region" description="Basic and acidic residues" evidence="1">
    <location>
        <begin position="213"/>
        <end position="227"/>
    </location>
</feature>
<reference evidence="2" key="1">
    <citation type="journal article" date="2020" name="Stud. Mycol.">
        <title>101 Dothideomycetes genomes: a test case for predicting lifestyles and emergence of pathogens.</title>
        <authorList>
            <person name="Haridas S."/>
            <person name="Albert R."/>
            <person name="Binder M."/>
            <person name="Bloem J."/>
            <person name="Labutti K."/>
            <person name="Salamov A."/>
            <person name="Andreopoulos B."/>
            <person name="Baker S."/>
            <person name="Barry K."/>
            <person name="Bills G."/>
            <person name="Bluhm B."/>
            <person name="Cannon C."/>
            <person name="Castanera R."/>
            <person name="Culley D."/>
            <person name="Daum C."/>
            <person name="Ezra D."/>
            <person name="Gonzalez J."/>
            <person name="Henrissat B."/>
            <person name="Kuo A."/>
            <person name="Liang C."/>
            <person name="Lipzen A."/>
            <person name="Lutzoni F."/>
            <person name="Magnuson J."/>
            <person name="Mondo S."/>
            <person name="Nolan M."/>
            <person name="Ohm R."/>
            <person name="Pangilinan J."/>
            <person name="Park H.-J."/>
            <person name="Ramirez L."/>
            <person name="Alfaro M."/>
            <person name="Sun H."/>
            <person name="Tritt A."/>
            <person name="Yoshinaga Y."/>
            <person name="Zwiers L.-H."/>
            <person name="Turgeon B."/>
            <person name="Goodwin S."/>
            <person name="Spatafora J."/>
            <person name="Crous P."/>
            <person name="Grigoriev I."/>
        </authorList>
    </citation>
    <scope>NUCLEOTIDE SEQUENCE</scope>
    <source>
        <strain evidence="2">CBS 121739</strain>
    </source>
</reference>
<feature type="compositionally biased region" description="Polar residues" evidence="1">
    <location>
        <begin position="131"/>
        <end position="141"/>
    </location>
</feature>
<feature type="compositionally biased region" description="Low complexity" evidence="1">
    <location>
        <begin position="75"/>
        <end position="90"/>
    </location>
</feature>
<feature type="compositionally biased region" description="Low complexity" evidence="1">
    <location>
        <begin position="228"/>
        <end position="242"/>
    </location>
</feature>
<sequence>MSTFESDLHLLARERARLASEAKAAKAAAKARAAARKVKSEPPRAVRIDSFHDPANAATSGRTSAVMECQMVRPSTETQGTRSSGSTTGRSWRHSLASVSTAGEWSFTDLFGRERKSSRKEVGTDMKKGENPSSVSSTGTRSRLARTSRSPSTPNTTGTSRCVSPLEEKEMETEQTEDVGSVATSDYATMKPFTIPVLVHSSTMPMLPKGHSPHKDKGGETKNKQHSDSMSSSESARSYATSITTLSSMPDMPPSPTRSEKEFPQTRVGSEYGGDKRQSRDRRQVLKSAKESKHEDRPDSTTSGLNGGSSAQLVEGPPNTRLYDSPRSNSPCRTVRKSDASAGYSPAVSSTSPELERTVAITSKASNMKRTSEQMSALENDSSLVWMTKCCTATRQEPSPPSTETPEITDDEIVELENHVAHMLQREVNDIFGKDTDVDRFWEDDHKRHQPLRPYCSSMSNYTYGKTMTTYSTSEYGETATERLSTWHWRKILGQDCLTPWRGYSGVPYPAQFDDFNEDFMEDGQV</sequence>
<feature type="compositionally biased region" description="Basic and acidic residues" evidence="1">
    <location>
        <begin position="115"/>
        <end position="130"/>
    </location>
</feature>
<dbReference type="Proteomes" id="UP000799437">
    <property type="component" value="Unassembled WGS sequence"/>
</dbReference>
<keyword evidence="3" id="KW-1185">Reference proteome</keyword>
<accession>A0A6A6W3R4</accession>
<dbReference type="EMBL" id="ML996575">
    <property type="protein sequence ID" value="KAF2756664.1"/>
    <property type="molecule type" value="Genomic_DNA"/>
</dbReference>
<dbReference type="AlphaFoldDB" id="A0A6A6W3R4"/>
<feature type="compositionally biased region" description="Polar residues" evidence="1">
    <location>
        <begin position="300"/>
        <end position="312"/>
    </location>
</feature>
<proteinExistence type="predicted"/>
<gene>
    <name evidence="2" type="ORF">EJ05DRAFT_487530</name>
</gene>
<protein>
    <submittedName>
        <fullName evidence="2">Uncharacterized protein</fullName>
    </submittedName>
</protein>
<organism evidence="2 3">
    <name type="scientific">Pseudovirgaria hyperparasitica</name>
    <dbReference type="NCBI Taxonomy" id="470096"/>
    <lineage>
        <taxon>Eukaryota</taxon>
        <taxon>Fungi</taxon>
        <taxon>Dikarya</taxon>
        <taxon>Ascomycota</taxon>
        <taxon>Pezizomycotina</taxon>
        <taxon>Dothideomycetes</taxon>
        <taxon>Dothideomycetes incertae sedis</taxon>
        <taxon>Acrospermales</taxon>
        <taxon>Acrospermaceae</taxon>
        <taxon>Pseudovirgaria</taxon>
    </lineage>
</organism>
<dbReference type="GeneID" id="54486675"/>